<evidence type="ECO:0000313" key="1">
    <source>
        <dbReference type="EMBL" id="PQJ78656.1"/>
    </source>
</evidence>
<reference evidence="1 2" key="1">
    <citation type="submission" date="2016-12" db="EMBL/GenBank/DDBJ databases">
        <title>Trade-off between light-utilization and light-protection in marine flavobacteria.</title>
        <authorList>
            <person name="Kumagai Y."/>
            <person name="Yoshizawa S."/>
            <person name="Kogure K."/>
            <person name="Iwasaki W."/>
        </authorList>
    </citation>
    <scope>NUCLEOTIDE SEQUENCE [LARGE SCALE GENOMIC DNA]</scope>
    <source>
        <strain evidence="1 2">NBRC 108759</strain>
    </source>
</reference>
<dbReference type="EMBL" id="MSCN01000001">
    <property type="protein sequence ID" value="PQJ78656.1"/>
    <property type="molecule type" value="Genomic_DNA"/>
</dbReference>
<accession>A0A2S7WMH1</accession>
<organism evidence="1 2">
    <name type="scientific">Polaribacter porphyrae</name>
    <dbReference type="NCBI Taxonomy" id="1137780"/>
    <lineage>
        <taxon>Bacteria</taxon>
        <taxon>Pseudomonadati</taxon>
        <taxon>Bacteroidota</taxon>
        <taxon>Flavobacteriia</taxon>
        <taxon>Flavobacteriales</taxon>
        <taxon>Flavobacteriaceae</taxon>
    </lineage>
</organism>
<keyword evidence="2" id="KW-1185">Reference proteome</keyword>
<proteinExistence type="predicted"/>
<comment type="caution">
    <text evidence="1">The sequence shown here is derived from an EMBL/GenBank/DDBJ whole genome shotgun (WGS) entry which is preliminary data.</text>
</comment>
<protein>
    <submittedName>
        <fullName evidence="1">Uncharacterized protein</fullName>
    </submittedName>
</protein>
<dbReference type="RefSeq" id="WP_105015247.1">
    <property type="nucleotide sequence ID" value="NZ_MSCN01000001.1"/>
</dbReference>
<sequence>MKIEEIARPERIEIFTSAQLTIPSKDFEENPEVMEMSVLIKIARIENEDNVNFHKILYEVRNELNQLNQNVIDNLINK</sequence>
<name>A0A2S7WMH1_9FLAO</name>
<evidence type="ECO:0000313" key="2">
    <source>
        <dbReference type="Proteomes" id="UP000238882"/>
    </source>
</evidence>
<dbReference type="Proteomes" id="UP000238882">
    <property type="component" value="Unassembled WGS sequence"/>
</dbReference>
<dbReference type="AlphaFoldDB" id="A0A2S7WMH1"/>
<gene>
    <name evidence="1" type="ORF">BTO18_05405</name>
</gene>